<gene>
    <name evidence="2" type="ORF">AVDCRST_MAG28-1245</name>
</gene>
<feature type="region of interest" description="Disordered" evidence="1">
    <location>
        <begin position="1"/>
        <end position="56"/>
    </location>
</feature>
<evidence type="ECO:0000256" key="1">
    <source>
        <dbReference type="SAM" id="MobiDB-lite"/>
    </source>
</evidence>
<feature type="non-terminal residue" evidence="2">
    <location>
        <position position="56"/>
    </location>
</feature>
<organism evidence="2">
    <name type="scientific">uncultured Rubrobacteraceae bacterium</name>
    <dbReference type="NCBI Taxonomy" id="349277"/>
    <lineage>
        <taxon>Bacteria</taxon>
        <taxon>Bacillati</taxon>
        <taxon>Actinomycetota</taxon>
        <taxon>Rubrobacteria</taxon>
        <taxon>Rubrobacterales</taxon>
        <taxon>Rubrobacteraceae</taxon>
        <taxon>environmental samples</taxon>
    </lineage>
</organism>
<accession>A0A6J4QP72</accession>
<feature type="compositionally biased region" description="Basic residues" evidence="1">
    <location>
        <begin position="1"/>
        <end position="13"/>
    </location>
</feature>
<sequence length="56" mass="6096">GVCRRAYRRRSSHTRSDRELRRGLGLWGTPGEGEEVAGEEGRRSKEGALLAEGGAV</sequence>
<dbReference type="EMBL" id="CADCVE010000029">
    <property type="protein sequence ID" value="CAA9450798.1"/>
    <property type="molecule type" value="Genomic_DNA"/>
</dbReference>
<proteinExistence type="predicted"/>
<reference evidence="2" key="1">
    <citation type="submission" date="2020-02" db="EMBL/GenBank/DDBJ databases">
        <authorList>
            <person name="Meier V. D."/>
        </authorList>
    </citation>
    <scope>NUCLEOTIDE SEQUENCE</scope>
    <source>
        <strain evidence="2">AVDCRST_MAG28</strain>
    </source>
</reference>
<evidence type="ECO:0000313" key="2">
    <source>
        <dbReference type="EMBL" id="CAA9450798.1"/>
    </source>
</evidence>
<dbReference type="AlphaFoldDB" id="A0A6J4QP72"/>
<name>A0A6J4QP72_9ACTN</name>
<protein>
    <submittedName>
        <fullName evidence="2">Uncharacterized protein</fullName>
    </submittedName>
</protein>
<feature type="non-terminal residue" evidence="2">
    <location>
        <position position="1"/>
    </location>
</feature>